<gene>
    <name evidence="1" type="ORF">PsYK624_027920</name>
</gene>
<reference evidence="1 2" key="1">
    <citation type="submission" date="2021-08" db="EMBL/GenBank/DDBJ databases">
        <title>Draft Genome Sequence of Phanerochaete sordida strain YK-624.</title>
        <authorList>
            <person name="Mori T."/>
            <person name="Dohra H."/>
            <person name="Suzuki T."/>
            <person name="Kawagishi H."/>
            <person name="Hirai H."/>
        </authorList>
    </citation>
    <scope>NUCLEOTIDE SEQUENCE [LARGE SCALE GENOMIC DNA]</scope>
    <source>
        <strain evidence="1 2">YK-624</strain>
    </source>
</reference>
<accession>A0A9P3L903</accession>
<name>A0A9P3L903_9APHY</name>
<comment type="caution">
    <text evidence="1">The sequence shown here is derived from an EMBL/GenBank/DDBJ whole genome shotgun (WGS) entry which is preliminary data.</text>
</comment>
<dbReference type="AlphaFoldDB" id="A0A9P3L903"/>
<proteinExistence type="predicted"/>
<keyword evidence="2" id="KW-1185">Reference proteome</keyword>
<sequence length="73" mass="8478">MLSRVSEPAWAVLSYEAYRGVHSRNEAKYAYDASVRDDSNSNMSVTLERKLGVLNWAVLIHSFRSHELWRPRP</sequence>
<protein>
    <submittedName>
        <fullName evidence="1">Uncharacterized protein</fullName>
    </submittedName>
</protein>
<evidence type="ECO:0000313" key="2">
    <source>
        <dbReference type="Proteomes" id="UP000703269"/>
    </source>
</evidence>
<organism evidence="1 2">
    <name type="scientific">Phanerochaete sordida</name>
    <dbReference type="NCBI Taxonomy" id="48140"/>
    <lineage>
        <taxon>Eukaryota</taxon>
        <taxon>Fungi</taxon>
        <taxon>Dikarya</taxon>
        <taxon>Basidiomycota</taxon>
        <taxon>Agaricomycotina</taxon>
        <taxon>Agaricomycetes</taxon>
        <taxon>Polyporales</taxon>
        <taxon>Phanerochaetaceae</taxon>
        <taxon>Phanerochaete</taxon>
    </lineage>
</organism>
<evidence type="ECO:0000313" key="1">
    <source>
        <dbReference type="EMBL" id="GJE86711.1"/>
    </source>
</evidence>
<dbReference type="EMBL" id="BPQB01000004">
    <property type="protein sequence ID" value="GJE86711.1"/>
    <property type="molecule type" value="Genomic_DNA"/>
</dbReference>
<dbReference type="Proteomes" id="UP000703269">
    <property type="component" value="Unassembled WGS sequence"/>
</dbReference>